<dbReference type="Pfam" id="PF13432">
    <property type="entry name" value="TPR_16"/>
    <property type="match status" value="1"/>
</dbReference>
<dbReference type="SUPFAM" id="SSF48452">
    <property type="entry name" value="TPR-like"/>
    <property type="match status" value="1"/>
</dbReference>
<dbReference type="Gene3D" id="1.25.40.10">
    <property type="entry name" value="Tetratricopeptide repeat domain"/>
    <property type="match status" value="1"/>
</dbReference>
<name>A0A1G4JWQ8_9SACH</name>
<dbReference type="GO" id="GO:0005778">
    <property type="term" value="C:peroxisomal membrane"/>
    <property type="evidence" value="ECO:0007669"/>
    <property type="project" value="TreeGrafter"/>
</dbReference>
<evidence type="ECO:0000256" key="8">
    <source>
        <dbReference type="PROSITE-ProRule" id="PRU00339"/>
    </source>
</evidence>
<gene>
    <name evidence="10" type="ORF">LANO_0E10506G</name>
</gene>
<dbReference type="InterPro" id="IPR024111">
    <property type="entry name" value="PEX5/PEX5L"/>
</dbReference>
<protein>
    <submittedName>
        <fullName evidence="10">LANO_0E10506g1_1</fullName>
    </submittedName>
</protein>
<dbReference type="PROSITE" id="PS50005">
    <property type="entry name" value="TPR"/>
    <property type="match status" value="2"/>
</dbReference>
<dbReference type="EMBL" id="LT598451">
    <property type="protein sequence ID" value="SCU95488.1"/>
    <property type="molecule type" value="Genomic_DNA"/>
</dbReference>
<evidence type="ECO:0000256" key="6">
    <source>
        <dbReference type="ARBA" id="ARBA00022803"/>
    </source>
</evidence>
<evidence type="ECO:0000256" key="9">
    <source>
        <dbReference type="SAM" id="MobiDB-lite"/>
    </source>
</evidence>
<dbReference type="PANTHER" id="PTHR10130">
    <property type="entry name" value="PEROXISOMAL TARGETING SIGNAL 1 RECEPTOR PEX5"/>
    <property type="match status" value="1"/>
</dbReference>
<evidence type="ECO:0000256" key="5">
    <source>
        <dbReference type="ARBA" id="ARBA00022737"/>
    </source>
</evidence>
<keyword evidence="4" id="KW-0963">Cytoplasm</keyword>
<comment type="similarity">
    <text evidence="3">Belongs to the peroxisomal targeting signal receptor family.</text>
</comment>
<comment type="subcellular location">
    <subcellularLocation>
        <location evidence="2">Cytoplasm</location>
    </subcellularLocation>
    <subcellularLocation>
        <location evidence="1">Peroxisome</location>
    </subcellularLocation>
</comment>
<feature type="region of interest" description="Disordered" evidence="9">
    <location>
        <begin position="1"/>
        <end position="42"/>
    </location>
</feature>
<dbReference type="SMART" id="SM00028">
    <property type="entry name" value="TPR"/>
    <property type="match status" value="4"/>
</dbReference>
<keyword evidence="6 8" id="KW-0802">TPR repeat</keyword>
<keyword evidence="5" id="KW-0677">Repeat</keyword>
<evidence type="ECO:0000256" key="1">
    <source>
        <dbReference type="ARBA" id="ARBA00004275"/>
    </source>
</evidence>
<evidence type="ECO:0000256" key="7">
    <source>
        <dbReference type="ARBA" id="ARBA00023140"/>
    </source>
</evidence>
<dbReference type="Pfam" id="PF00515">
    <property type="entry name" value="TPR_1"/>
    <property type="match status" value="1"/>
</dbReference>
<feature type="compositionally biased region" description="Polar residues" evidence="9">
    <location>
        <begin position="32"/>
        <end position="41"/>
    </location>
</feature>
<evidence type="ECO:0000256" key="3">
    <source>
        <dbReference type="ARBA" id="ARBA00005348"/>
    </source>
</evidence>
<dbReference type="GO" id="GO:0005829">
    <property type="term" value="C:cytosol"/>
    <property type="evidence" value="ECO:0007669"/>
    <property type="project" value="TreeGrafter"/>
</dbReference>
<dbReference type="AlphaFoldDB" id="A0A1G4JWQ8"/>
<evidence type="ECO:0000313" key="10">
    <source>
        <dbReference type="EMBL" id="SCU95488.1"/>
    </source>
</evidence>
<dbReference type="InterPro" id="IPR011990">
    <property type="entry name" value="TPR-like_helical_dom_sf"/>
</dbReference>
<keyword evidence="11" id="KW-1185">Reference proteome</keyword>
<sequence>MSADCSVGSNPLSGLSKHAQQDRSLHHGGNFGQNQSSNKQFKLNENKISDANKMRMEAFMGNDRVENHMMMGNGRAMLPPTLPDLQRHQQPQQVRQHQYPSNDWSQQFNRGSPEISSVSQHSNVSAHSPQIVSAIPQEGGQMMRSRTTMSRFGPGSTSAMFSPGVQNQALNRQQFSSPQNLSESINQESWDEQFKELEKEVAEKLALHEEVVAQQESETVNAEQTVADDQYQAEFQEVWDNLHEEAVDNNTQDDWQRDYQQYTSGRPLESIPYKFESENQYLHNSNAYEIGCILMENGAKLSEAALAFEAAVQENPKHVDAWLKLGMVHTQNEMEYSGISALEECLGLDPHNLDGMVTLAISYINEGYDVSAFKMLNRWLETKYPNLVSPNEALDSSIDRYSMSQAITLRFLQVVNKLPEVDASLQLGLGILFYSNDDYDKTVDCFKAALAVSPNDELMWNRLGASLANSNRSEEAVQAYRKALQLKPTFVRARCNLAVSCMNMGCYKEAAEYLLTALSMHEVEGLLPSETNASQNLLETLKRAFIGMERRDLLEEVRPNMNLSSFRKEFTF</sequence>
<feature type="repeat" description="TPR" evidence="8">
    <location>
        <begin position="457"/>
        <end position="490"/>
    </location>
</feature>
<reference evidence="11" key="1">
    <citation type="submission" date="2016-03" db="EMBL/GenBank/DDBJ databases">
        <authorList>
            <person name="Devillers Hugo."/>
        </authorList>
    </citation>
    <scope>NUCLEOTIDE SEQUENCE [LARGE SCALE GENOMIC DNA]</scope>
</reference>
<proteinExistence type="inferred from homology"/>
<accession>A0A1G4JWQ8</accession>
<dbReference type="InterPro" id="IPR019734">
    <property type="entry name" value="TPR_rpt"/>
</dbReference>
<feature type="repeat" description="TPR" evidence="8">
    <location>
        <begin position="423"/>
        <end position="456"/>
    </location>
</feature>
<dbReference type="Pfam" id="PF13181">
    <property type="entry name" value="TPR_8"/>
    <property type="match status" value="1"/>
</dbReference>
<organism evidence="10 11">
    <name type="scientific">Lachancea nothofagi CBS 11611</name>
    <dbReference type="NCBI Taxonomy" id="1266666"/>
    <lineage>
        <taxon>Eukaryota</taxon>
        <taxon>Fungi</taxon>
        <taxon>Dikarya</taxon>
        <taxon>Ascomycota</taxon>
        <taxon>Saccharomycotina</taxon>
        <taxon>Saccharomycetes</taxon>
        <taxon>Saccharomycetales</taxon>
        <taxon>Saccharomycetaceae</taxon>
        <taxon>Lachancea</taxon>
    </lineage>
</organism>
<dbReference type="GO" id="GO:0005052">
    <property type="term" value="F:peroxisome matrix targeting signal-1 binding"/>
    <property type="evidence" value="ECO:0007669"/>
    <property type="project" value="TreeGrafter"/>
</dbReference>
<dbReference type="PANTHER" id="PTHR10130:SF0">
    <property type="entry name" value="GH08708P"/>
    <property type="match status" value="1"/>
</dbReference>
<evidence type="ECO:0000313" key="11">
    <source>
        <dbReference type="Proteomes" id="UP000189911"/>
    </source>
</evidence>
<keyword evidence="7" id="KW-0576">Peroxisome</keyword>
<dbReference type="OrthoDB" id="10006023at2759"/>
<evidence type="ECO:0000256" key="2">
    <source>
        <dbReference type="ARBA" id="ARBA00004496"/>
    </source>
</evidence>
<dbReference type="Proteomes" id="UP000189911">
    <property type="component" value="Chromosome E"/>
</dbReference>
<dbReference type="GO" id="GO:0016560">
    <property type="term" value="P:protein import into peroxisome matrix, docking"/>
    <property type="evidence" value="ECO:0007669"/>
    <property type="project" value="TreeGrafter"/>
</dbReference>
<evidence type="ECO:0000256" key="4">
    <source>
        <dbReference type="ARBA" id="ARBA00022490"/>
    </source>
</evidence>